<sequence length="534" mass="60869">MKTAAIYARRSKIVETGDSIENQINLCTNYLKNVGVTNIRVYSDEGFSGKNTDRPEFIRLMNDAKENKFQILICYKLDRLSRNIGDFSNLINDLEKYNISFISVVEQFDTNSAMGKAMMYICSVFSQLERETISKRVCDNMYELASNGYWLGGSCPLGFTNNRKTFTDNGGKIRSYSELTPVKKEIKLVELIFNKYIELGSVSQVEKYMLQNNIKTRNGKDWSKTTLKNILTNPVYVKADNKIVDYFKTIGITTYGNVDGIHGILIYKKRKGKNGKLRDPSEWIYAISSHEGIIASDIWLNVQKMAEANKARAPSLGCSHNALLSGMIRCAKCGSHMRIAYGCPTKNSSVRKHYYMCTLKHNSGKVRCSCKNVDGPELDRLIINKLKEFSIDKNYLIKRLKDYKNSIKNSSENFLYENLQEKLHINEQQINNLVNNISLTNEPELVQILLTKLTNLKNESIELNKSLTDLNSELIKQNNLLDTCDNIVNKLKDFSLLVDTLDVPAKKKLISSIIDKIFVDGDTGSVKIKFKYFK</sequence>
<comment type="caution">
    <text evidence="4">The sequence shown here is derived from an EMBL/GenBank/DDBJ whole genome shotgun (WGS) entry which is preliminary data.</text>
</comment>
<dbReference type="CDD" id="cd00338">
    <property type="entry name" value="Ser_Recombinase"/>
    <property type="match status" value="1"/>
</dbReference>
<dbReference type="PANTHER" id="PTHR30461">
    <property type="entry name" value="DNA-INVERTASE FROM LAMBDOID PROPHAGE"/>
    <property type="match status" value="1"/>
</dbReference>
<protein>
    <submittedName>
        <fullName evidence="4">Recombinase family protein</fullName>
    </submittedName>
</protein>
<dbReference type="Pfam" id="PF07508">
    <property type="entry name" value="Recombinase"/>
    <property type="match status" value="1"/>
</dbReference>
<reference evidence="5" key="1">
    <citation type="journal article" date="2019" name="Int. J. Syst. Evol. Microbiol.">
        <title>The Global Catalogue of Microorganisms (GCM) 10K type strain sequencing project: providing services to taxonomists for standard genome sequencing and annotation.</title>
        <authorList>
            <consortium name="The Broad Institute Genomics Platform"/>
            <consortium name="The Broad Institute Genome Sequencing Center for Infectious Disease"/>
            <person name="Wu L."/>
            <person name="Ma J."/>
        </authorList>
    </citation>
    <scope>NUCLEOTIDE SEQUENCE [LARGE SCALE GENOMIC DNA]</scope>
    <source>
        <strain evidence="5">JCM 6485</strain>
    </source>
</reference>
<dbReference type="EMBL" id="BAAACO010000002">
    <property type="protein sequence ID" value="GAA0860038.1"/>
    <property type="molecule type" value="Genomic_DNA"/>
</dbReference>
<accession>A0ABP3X2U8</accession>
<dbReference type="InterPro" id="IPR006119">
    <property type="entry name" value="Resolv_N"/>
</dbReference>
<evidence type="ECO:0000259" key="3">
    <source>
        <dbReference type="PROSITE" id="PS51737"/>
    </source>
</evidence>
<feature type="domain" description="Recombinase" evidence="3">
    <location>
        <begin position="156"/>
        <end position="312"/>
    </location>
</feature>
<keyword evidence="1" id="KW-0175">Coiled coil</keyword>
<dbReference type="InterPro" id="IPR036162">
    <property type="entry name" value="Resolvase-like_N_sf"/>
</dbReference>
<dbReference type="Pfam" id="PF13408">
    <property type="entry name" value="Zn_ribbon_recom"/>
    <property type="match status" value="1"/>
</dbReference>
<dbReference type="InterPro" id="IPR011109">
    <property type="entry name" value="DNA_bind_recombinase_dom"/>
</dbReference>
<dbReference type="InterPro" id="IPR038109">
    <property type="entry name" value="DNA_bind_recomb_sf"/>
</dbReference>
<dbReference type="PROSITE" id="PS51736">
    <property type="entry name" value="RECOMBINASES_3"/>
    <property type="match status" value="1"/>
</dbReference>
<feature type="domain" description="Resolvase/invertase-type recombinase catalytic" evidence="2">
    <location>
        <begin position="3"/>
        <end position="148"/>
    </location>
</feature>
<dbReference type="Gene3D" id="3.90.1750.20">
    <property type="entry name" value="Putative Large Serine Recombinase, Chain B, Domain 2"/>
    <property type="match status" value="1"/>
</dbReference>
<proteinExistence type="predicted"/>
<evidence type="ECO:0000256" key="1">
    <source>
        <dbReference type="SAM" id="Coils"/>
    </source>
</evidence>
<name>A0ABP3X2U8_9CLOT</name>
<evidence type="ECO:0000313" key="4">
    <source>
        <dbReference type="EMBL" id="GAA0860038.1"/>
    </source>
</evidence>
<dbReference type="RefSeq" id="WP_346026084.1">
    <property type="nucleotide sequence ID" value="NZ_BAAACO010000002.1"/>
</dbReference>
<dbReference type="Pfam" id="PF00239">
    <property type="entry name" value="Resolvase"/>
    <property type="match status" value="1"/>
</dbReference>
<dbReference type="PROSITE" id="PS51737">
    <property type="entry name" value="RECOMBINASE_DNA_BIND"/>
    <property type="match status" value="1"/>
</dbReference>
<dbReference type="Proteomes" id="UP001501764">
    <property type="component" value="Unassembled WGS sequence"/>
</dbReference>
<dbReference type="InterPro" id="IPR050639">
    <property type="entry name" value="SSR_resolvase"/>
</dbReference>
<dbReference type="SMART" id="SM00857">
    <property type="entry name" value="Resolvase"/>
    <property type="match status" value="1"/>
</dbReference>
<evidence type="ECO:0000313" key="5">
    <source>
        <dbReference type="Proteomes" id="UP001501764"/>
    </source>
</evidence>
<feature type="coiled-coil region" evidence="1">
    <location>
        <begin position="416"/>
        <end position="473"/>
    </location>
</feature>
<dbReference type="Gene3D" id="3.40.50.1390">
    <property type="entry name" value="Resolvase, N-terminal catalytic domain"/>
    <property type="match status" value="1"/>
</dbReference>
<organism evidence="4 5">
    <name type="scientific">Clostridium nitritogenes</name>
    <dbReference type="NCBI Taxonomy" id="83340"/>
    <lineage>
        <taxon>Bacteria</taxon>
        <taxon>Bacillati</taxon>
        <taxon>Bacillota</taxon>
        <taxon>Clostridia</taxon>
        <taxon>Eubacteriales</taxon>
        <taxon>Clostridiaceae</taxon>
        <taxon>Clostridium</taxon>
    </lineage>
</organism>
<keyword evidence="5" id="KW-1185">Reference proteome</keyword>
<dbReference type="SUPFAM" id="SSF53041">
    <property type="entry name" value="Resolvase-like"/>
    <property type="match status" value="1"/>
</dbReference>
<dbReference type="InterPro" id="IPR025827">
    <property type="entry name" value="Zn_ribbon_recom_dom"/>
</dbReference>
<dbReference type="PANTHER" id="PTHR30461:SF23">
    <property type="entry name" value="DNA RECOMBINASE-RELATED"/>
    <property type="match status" value="1"/>
</dbReference>
<evidence type="ECO:0000259" key="2">
    <source>
        <dbReference type="PROSITE" id="PS51736"/>
    </source>
</evidence>
<gene>
    <name evidence="4" type="ORF">GCM10008916_24580</name>
</gene>